<dbReference type="PhylomeDB" id="B4IY59"/>
<feature type="signal peptide" evidence="2">
    <location>
        <begin position="1"/>
        <end position="22"/>
    </location>
</feature>
<dbReference type="HOGENOM" id="CLU_2199720_0_0_1"/>
<feature type="region of interest" description="Disordered" evidence="1">
    <location>
        <begin position="57"/>
        <end position="86"/>
    </location>
</feature>
<dbReference type="OMA" id="FIRKRIM"/>
<feature type="chain" id="PRO_5002811141" evidence="2">
    <location>
        <begin position="23"/>
        <end position="113"/>
    </location>
</feature>
<keyword evidence="4" id="KW-1185">Reference proteome</keyword>
<dbReference type="AlphaFoldDB" id="B4IY59"/>
<name>B4IY59_DROGR</name>
<gene>
    <name evidence="3" type="primary">Dgri\GH16285</name>
    <name evidence="3" type="ORF">Dgri_GH16285</name>
</gene>
<sequence>MSLAKFLTLFLISSALLLIANGRPLDDFSIEDDRMNEIGKDFGRKWIMPNLERIFSSAETQTTGKRTEKNTNSIEPSEKETTTSSKHAHGMITSMMSFISSVVNFGRTMIRNE</sequence>
<dbReference type="OrthoDB" id="7883053at2759"/>
<keyword evidence="2" id="KW-0732">Signal</keyword>
<evidence type="ECO:0000313" key="4">
    <source>
        <dbReference type="Proteomes" id="UP000001070"/>
    </source>
</evidence>
<feature type="compositionally biased region" description="Polar residues" evidence="1">
    <location>
        <begin position="57"/>
        <end position="75"/>
    </location>
</feature>
<dbReference type="Proteomes" id="UP000001070">
    <property type="component" value="Unassembled WGS sequence"/>
</dbReference>
<dbReference type="EMBL" id="CH916366">
    <property type="protein sequence ID" value="EDV96509.1"/>
    <property type="molecule type" value="Genomic_DNA"/>
</dbReference>
<dbReference type="eggNOG" id="ENOG502T9FK">
    <property type="taxonomic scope" value="Eukaryota"/>
</dbReference>
<organism evidence="4">
    <name type="scientific">Drosophila grimshawi</name>
    <name type="common">Hawaiian fruit fly</name>
    <name type="synonym">Idiomyia grimshawi</name>
    <dbReference type="NCBI Taxonomy" id="7222"/>
    <lineage>
        <taxon>Eukaryota</taxon>
        <taxon>Metazoa</taxon>
        <taxon>Ecdysozoa</taxon>
        <taxon>Arthropoda</taxon>
        <taxon>Hexapoda</taxon>
        <taxon>Insecta</taxon>
        <taxon>Pterygota</taxon>
        <taxon>Neoptera</taxon>
        <taxon>Endopterygota</taxon>
        <taxon>Diptera</taxon>
        <taxon>Brachycera</taxon>
        <taxon>Muscomorpha</taxon>
        <taxon>Ephydroidea</taxon>
        <taxon>Drosophilidae</taxon>
        <taxon>Drosophila</taxon>
        <taxon>Hawaiian Drosophila</taxon>
    </lineage>
</organism>
<dbReference type="GO" id="GO:0007304">
    <property type="term" value="P:chorion-containing eggshell formation"/>
    <property type="evidence" value="ECO:0007669"/>
    <property type="project" value="EnsemblMetazoa"/>
</dbReference>
<proteinExistence type="predicted"/>
<protein>
    <submittedName>
        <fullName evidence="3">GH16285</fullName>
    </submittedName>
</protein>
<evidence type="ECO:0000256" key="2">
    <source>
        <dbReference type="SAM" id="SignalP"/>
    </source>
</evidence>
<evidence type="ECO:0000313" key="3">
    <source>
        <dbReference type="EMBL" id="EDV96509.1"/>
    </source>
</evidence>
<reference evidence="3 4" key="1">
    <citation type="journal article" date="2007" name="Nature">
        <title>Evolution of genes and genomes on the Drosophila phylogeny.</title>
        <authorList>
            <consortium name="Drosophila 12 Genomes Consortium"/>
            <person name="Clark A.G."/>
            <person name="Eisen M.B."/>
            <person name="Smith D.R."/>
            <person name="Bergman C.M."/>
            <person name="Oliver B."/>
            <person name="Markow T.A."/>
            <person name="Kaufman T.C."/>
            <person name="Kellis M."/>
            <person name="Gelbart W."/>
            <person name="Iyer V.N."/>
            <person name="Pollard D.A."/>
            <person name="Sackton T.B."/>
            <person name="Larracuente A.M."/>
            <person name="Singh N.D."/>
            <person name="Abad J.P."/>
            <person name="Abt D.N."/>
            <person name="Adryan B."/>
            <person name="Aguade M."/>
            <person name="Akashi H."/>
            <person name="Anderson W.W."/>
            <person name="Aquadro C.F."/>
            <person name="Ardell D.H."/>
            <person name="Arguello R."/>
            <person name="Artieri C.G."/>
            <person name="Barbash D.A."/>
            <person name="Barker D."/>
            <person name="Barsanti P."/>
            <person name="Batterham P."/>
            <person name="Batzoglou S."/>
            <person name="Begun D."/>
            <person name="Bhutkar A."/>
            <person name="Blanco E."/>
            <person name="Bosak S.A."/>
            <person name="Bradley R.K."/>
            <person name="Brand A.D."/>
            <person name="Brent M.R."/>
            <person name="Brooks A.N."/>
            <person name="Brown R.H."/>
            <person name="Butlin R.K."/>
            <person name="Caggese C."/>
            <person name="Calvi B.R."/>
            <person name="Bernardo de Carvalho A."/>
            <person name="Caspi A."/>
            <person name="Castrezana S."/>
            <person name="Celniker S.E."/>
            <person name="Chang J.L."/>
            <person name="Chapple C."/>
            <person name="Chatterji S."/>
            <person name="Chinwalla A."/>
            <person name="Civetta A."/>
            <person name="Clifton S.W."/>
            <person name="Comeron J.M."/>
            <person name="Costello J.C."/>
            <person name="Coyne J.A."/>
            <person name="Daub J."/>
            <person name="David R.G."/>
            <person name="Delcher A.L."/>
            <person name="Delehaunty K."/>
            <person name="Do C.B."/>
            <person name="Ebling H."/>
            <person name="Edwards K."/>
            <person name="Eickbush T."/>
            <person name="Evans J.D."/>
            <person name="Filipski A."/>
            <person name="Findeiss S."/>
            <person name="Freyhult E."/>
            <person name="Fulton L."/>
            <person name="Fulton R."/>
            <person name="Garcia A.C."/>
            <person name="Gardiner A."/>
            <person name="Garfield D.A."/>
            <person name="Garvin B.E."/>
            <person name="Gibson G."/>
            <person name="Gilbert D."/>
            <person name="Gnerre S."/>
            <person name="Godfrey J."/>
            <person name="Good R."/>
            <person name="Gotea V."/>
            <person name="Gravely B."/>
            <person name="Greenberg A.J."/>
            <person name="Griffiths-Jones S."/>
            <person name="Gross S."/>
            <person name="Guigo R."/>
            <person name="Gustafson E.A."/>
            <person name="Haerty W."/>
            <person name="Hahn M.W."/>
            <person name="Halligan D.L."/>
            <person name="Halpern A.L."/>
            <person name="Halter G.M."/>
            <person name="Han M.V."/>
            <person name="Heger A."/>
            <person name="Hillier L."/>
            <person name="Hinrichs A.S."/>
            <person name="Holmes I."/>
            <person name="Hoskins R.A."/>
            <person name="Hubisz M.J."/>
            <person name="Hultmark D."/>
            <person name="Huntley M.A."/>
            <person name="Jaffe D.B."/>
            <person name="Jagadeeshan S."/>
            <person name="Jeck W.R."/>
            <person name="Johnson J."/>
            <person name="Jones C.D."/>
            <person name="Jordan W.C."/>
            <person name="Karpen G.H."/>
            <person name="Kataoka E."/>
            <person name="Keightley P.D."/>
            <person name="Kheradpour P."/>
            <person name="Kirkness E.F."/>
            <person name="Koerich L.B."/>
            <person name="Kristiansen K."/>
            <person name="Kudrna D."/>
            <person name="Kulathinal R.J."/>
            <person name="Kumar S."/>
            <person name="Kwok R."/>
            <person name="Lander E."/>
            <person name="Langley C.H."/>
            <person name="Lapoint R."/>
            <person name="Lazzaro B.P."/>
            <person name="Lee S.J."/>
            <person name="Levesque L."/>
            <person name="Li R."/>
            <person name="Lin C.F."/>
            <person name="Lin M.F."/>
            <person name="Lindblad-Toh K."/>
            <person name="Llopart A."/>
            <person name="Long M."/>
            <person name="Low L."/>
            <person name="Lozovsky E."/>
            <person name="Lu J."/>
            <person name="Luo M."/>
            <person name="Machado C.A."/>
            <person name="Makalowski W."/>
            <person name="Marzo M."/>
            <person name="Matsuda M."/>
            <person name="Matzkin L."/>
            <person name="McAllister B."/>
            <person name="McBride C.S."/>
            <person name="McKernan B."/>
            <person name="McKernan K."/>
            <person name="Mendez-Lago M."/>
            <person name="Minx P."/>
            <person name="Mollenhauer M.U."/>
            <person name="Montooth K."/>
            <person name="Mount S.M."/>
            <person name="Mu X."/>
            <person name="Myers E."/>
            <person name="Negre B."/>
            <person name="Newfeld S."/>
            <person name="Nielsen R."/>
            <person name="Noor M.A."/>
            <person name="O'Grady P."/>
            <person name="Pachter L."/>
            <person name="Papaceit M."/>
            <person name="Parisi M.J."/>
            <person name="Parisi M."/>
            <person name="Parts L."/>
            <person name="Pedersen J.S."/>
            <person name="Pesole G."/>
            <person name="Phillippy A.M."/>
            <person name="Ponting C.P."/>
            <person name="Pop M."/>
            <person name="Porcelli D."/>
            <person name="Powell J.R."/>
            <person name="Prohaska S."/>
            <person name="Pruitt K."/>
            <person name="Puig M."/>
            <person name="Quesneville H."/>
            <person name="Ram K.R."/>
            <person name="Rand D."/>
            <person name="Rasmussen M.D."/>
            <person name="Reed L.K."/>
            <person name="Reenan R."/>
            <person name="Reily A."/>
            <person name="Remington K.A."/>
            <person name="Rieger T.T."/>
            <person name="Ritchie M.G."/>
            <person name="Robin C."/>
            <person name="Rogers Y.H."/>
            <person name="Rohde C."/>
            <person name="Rozas J."/>
            <person name="Rubenfield M.J."/>
            <person name="Ruiz A."/>
            <person name="Russo S."/>
            <person name="Salzberg S.L."/>
            <person name="Sanchez-Gracia A."/>
            <person name="Saranga D.J."/>
            <person name="Sato H."/>
            <person name="Schaeffer S.W."/>
            <person name="Schatz M.C."/>
            <person name="Schlenke T."/>
            <person name="Schwartz R."/>
            <person name="Segarra C."/>
            <person name="Singh R.S."/>
            <person name="Sirot L."/>
            <person name="Sirota M."/>
            <person name="Sisneros N.B."/>
            <person name="Smith C.D."/>
            <person name="Smith T.F."/>
            <person name="Spieth J."/>
            <person name="Stage D.E."/>
            <person name="Stark A."/>
            <person name="Stephan W."/>
            <person name="Strausberg R.L."/>
            <person name="Strempel S."/>
            <person name="Sturgill D."/>
            <person name="Sutton G."/>
            <person name="Sutton G.G."/>
            <person name="Tao W."/>
            <person name="Teichmann S."/>
            <person name="Tobari Y.N."/>
            <person name="Tomimura Y."/>
            <person name="Tsolas J.M."/>
            <person name="Valente V.L."/>
            <person name="Venter E."/>
            <person name="Venter J.C."/>
            <person name="Vicario S."/>
            <person name="Vieira F.G."/>
            <person name="Vilella A.J."/>
            <person name="Villasante A."/>
            <person name="Walenz B."/>
            <person name="Wang J."/>
            <person name="Wasserman M."/>
            <person name="Watts T."/>
            <person name="Wilson D."/>
            <person name="Wilson R.K."/>
            <person name="Wing R.A."/>
            <person name="Wolfner M.F."/>
            <person name="Wong A."/>
            <person name="Wong G.K."/>
            <person name="Wu C.I."/>
            <person name="Wu G."/>
            <person name="Yamamoto D."/>
            <person name="Yang H.P."/>
            <person name="Yang S.P."/>
            <person name="Yorke J.A."/>
            <person name="Yoshida K."/>
            <person name="Zdobnov E."/>
            <person name="Zhang P."/>
            <person name="Zhang Y."/>
            <person name="Zimin A.V."/>
            <person name="Baldwin J."/>
            <person name="Abdouelleil A."/>
            <person name="Abdulkadir J."/>
            <person name="Abebe A."/>
            <person name="Abera B."/>
            <person name="Abreu J."/>
            <person name="Acer S.C."/>
            <person name="Aftuck L."/>
            <person name="Alexander A."/>
            <person name="An P."/>
            <person name="Anderson E."/>
            <person name="Anderson S."/>
            <person name="Arachi H."/>
            <person name="Azer M."/>
            <person name="Bachantsang P."/>
            <person name="Barry A."/>
            <person name="Bayul T."/>
            <person name="Berlin A."/>
            <person name="Bessette D."/>
            <person name="Bloom T."/>
            <person name="Blye J."/>
            <person name="Boguslavskiy L."/>
            <person name="Bonnet C."/>
            <person name="Boukhgalter B."/>
            <person name="Bourzgui I."/>
            <person name="Brown A."/>
            <person name="Cahill P."/>
            <person name="Channer S."/>
            <person name="Cheshatsang Y."/>
            <person name="Chuda L."/>
            <person name="Citroen M."/>
            <person name="Collymore A."/>
            <person name="Cooke P."/>
            <person name="Costello M."/>
            <person name="D'Aco K."/>
            <person name="Daza R."/>
            <person name="De Haan G."/>
            <person name="DeGray S."/>
            <person name="DeMaso C."/>
            <person name="Dhargay N."/>
            <person name="Dooley K."/>
            <person name="Dooley E."/>
            <person name="Doricent M."/>
            <person name="Dorje P."/>
            <person name="Dorjee K."/>
            <person name="Dupes A."/>
            <person name="Elong R."/>
            <person name="Falk J."/>
            <person name="Farina A."/>
            <person name="Faro S."/>
            <person name="Ferguson D."/>
            <person name="Fisher S."/>
            <person name="Foley C.D."/>
            <person name="Franke A."/>
            <person name="Friedrich D."/>
            <person name="Gadbois L."/>
            <person name="Gearin G."/>
            <person name="Gearin C.R."/>
            <person name="Giannoukos G."/>
            <person name="Goode T."/>
            <person name="Graham J."/>
            <person name="Grandbois E."/>
            <person name="Grewal S."/>
            <person name="Gyaltsen K."/>
            <person name="Hafez N."/>
            <person name="Hagos B."/>
            <person name="Hall J."/>
            <person name="Henson C."/>
            <person name="Hollinger A."/>
            <person name="Honan T."/>
            <person name="Huard M.D."/>
            <person name="Hughes L."/>
            <person name="Hurhula B."/>
            <person name="Husby M.E."/>
            <person name="Kamat A."/>
            <person name="Kanga B."/>
            <person name="Kashin S."/>
            <person name="Khazanovich D."/>
            <person name="Kisner P."/>
            <person name="Lance K."/>
            <person name="Lara M."/>
            <person name="Lee W."/>
            <person name="Lennon N."/>
            <person name="Letendre F."/>
            <person name="LeVine R."/>
            <person name="Lipovsky A."/>
            <person name="Liu X."/>
            <person name="Liu J."/>
            <person name="Liu S."/>
            <person name="Lokyitsang T."/>
            <person name="Lokyitsang Y."/>
            <person name="Lubonja R."/>
            <person name="Lui A."/>
            <person name="MacDonald P."/>
            <person name="Magnisalis V."/>
            <person name="Maru K."/>
            <person name="Matthews C."/>
            <person name="McCusker W."/>
            <person name="McDonough S."/>
            <person name="Mehta T."/>
            <person name="Meldrim J."/>
            <person name="Meneus L."/>
            <person name="Mihai O."/>
            <person name="Mihalev A."/>
            <person name="Mihova T."/>
            <person name="Mittelman R."/>
            <person name="Mlenga V."/>
            <person name="Montmayeur A."/>
            <person name="Mulrain L."/>
            <person name="Navidi A."/>
            <person name="Naylor J."/>
            <person name="Negash T."/>
            <person name="Nguyen T."/>
            <person name="Nguyen N."/>
            <person name="Nicol R."/>
            <person name="Norbu C."/>
            <person name="Norbu N."/>
            <person name="Novod N."/>
            <person name="O'Neill B."/>
            <person name="Osman S."/>
            <person name="Markiewicz E."/>
            <person name="Oyono O.L."/>
            <person name="Patti C."/>
            <person name="Phunkhang P."/>
            <person name="Pierre F."/>
            <person name="Priest M."/>
            <person name="Raghuraman S."/>
            <person name="Rege F."/>
            <person name="Reyes R."/>
            <person name="Rise C."/>
            <person name="Rogov P."/>
            <person name="Ross K."/>
            <person name="Ryan E."/>
            <person name="Settipalli S."/>
            <person name="Shea T."/>
            <person name="Sherpa N."/>
            <person name="Shi L."/>
            <person name="Shih D."/>
            <person name="Sparrow T."/>
            <person name="Spaulding J."/>
            <person name="Stalker J."/>
            <person name="Stange-Thomann N."/>
            <person name="Stavropoulos S."/>
            <person name="Stone C."/>
            <person name="Strader C."/>
            <person name="Tesfaye S."/>
            <person name="Thomson T."/>
            <person name="Thoulutsang Y."/>
            <person name="Thoulutsang D."/>
            <person name="Topham K."/>
            <person name="Topping I."/>
            <person name="Tsamla T."/>
            <person name="Vassiliev H."/>
            <person name="Vo A."/>
            <person name="Wangchuk T."/>
            <person name="Wangdi T."/>
            <person name="Weiand M."/>
            <person name="Wilkinson J."/>
            <person name="Wilson A."/>
            <person name="Yadav S."/>
            <person name="Young G."/>
            <person name="Yu Q."/>
            <person name="Zembek L."/>
            <person name="Zhong D."/>
            <person name="Zimmer A."/>
            <person name="Zwirko Z."/>
            <person name="Jaffe D.B."/>
            <person name="Alvarez P."/>
            <person name="Brockman W."/>
            <person name="Butler J."/>
            <person name="Chin C."/>
            <person name="Gnerre S."/>
            <person name="Grabherr M."/>
            <person name="Kleber M."/>
            <person name="Mauceli E."/>
            <person name="MacCallum I."/>
        </authorList>
    </citation>
    <scope>NUCLEOTIDE SEQUENCE [LARGE SCALE GENOMIC DNA]</scope>
    <source>
        <strain evidence="4">Tucson 15287-2541.00</strain>
    </source>
</reference>
<accession>B4IY59</accession>
<evidence type="ECO:0000256" key="1">
    <source>
        <dbReference type="SAM" id="MobiDB-lite"/>
    </source>
</evidence>
<dbReference type="FunCoup" id="B4IY59">
    <property type="interactions" value="14"/>
</dbReference>
<dbReference type="InParanoid" id="B4IY59"/>
<dbReference type="KEGG" id="dgr:6556975"/>